<evidence type="ECO:0000256" key="4">
    <source>
        <dbReference type="ARBA" id="ARBA00023306"/>
    </source>
</evidence>
<dbReference type="EMBL" id="LRBV02000009">
    <property type="status" value="NOT_ANNOTATED_CDS"/>
    <property type="molecule type" value="Genomic_DNA"/>
</dbReference>
<comment type="subcellular location">
    <subcellularLocation>
        <location evidence="1">Nucleus</location>
        <location evidence="1">Nucleoplasm</location>
    </subcellularLocation>
</comment>
<dbReference type="PANTHER" id="PTHR46776">
    <property type="entry name" value="CYCLIN-DEPENDENT KINASE INHIBITOR 4-RELATED"/>
    <property type="match status" value="1"/>
</dbReference>
<organism evidence="8 9">
    <name type="scientific">Quercus lobata</name>
    <name type="common">Valley oak</name>
    <dbReference type="NCBI Taxonomy" id="97700"/>
    <lineage>
        <taxon>Eukaryota</taxon>
        <taxon>Viridiplantae</taxon>
        <taxon>Streptophyta</taxon>
        <taxon>Embryophyta</taxon>
        <taxon>Tracheophyta</taxon>
        <taxon>Spermatophyta</taxon>
        <taxon>Magnoliopsida</taxon>
        <taxon>eudicotyledons</taxon>
        <taxon>Gunneridae</taxon>
        <taxon>Pentapetalae</taxon>
        <taxon>rosids</taxon>
        <taxon>fabids</taxon>
        <taxon>Fagales</taxon>
        <taxon>Fagaceae</taxon>
        <taxon>Quercus</taxon>
    </lineage>
</organism>
<dbReference type="InterPro" id="IPR003175">
    <property type="entry name" value="CDI_dom"/>
</dbReference>
<evidence type="ECO:0000259" key="7">
    <source>
        <dbReference type="Pfam" id="PF02234"/>
    </source>
</evidence>
<evidence type="ECO:0000256" key="2">
    <source>
        <dbReference type="ARBA" id="ARBA00010274"/>
    </source>
</evidence>
<evidence type="ECO:0000313" key="9">
    <source>
        <dbReference type="Proteomes" id="UP000594261"/>
    </source>
</evidence>
<evidence type="ECO:0000256" key="3">
    <source>
        <dbReference type="ARBA" id="ARBA00023013"/>
    </source>
</evidence>
<reference evidence="8" key="2">
    <citation type="submission" date="2021-01" db="UniProtKB">
        <authorList>
            <consortium name="EnsemblPlants"/>
        </authorList>
    </citation>
    <scope>IDENTIFICATION</scope>
</reference>
<name>A0A7N2MKS1_QUELO</name>
<feature type="region of interest" description="Disordered" evidence="6">
    <location>
        <begin position="61"/>
        <end position="82"/>
    </location>
</feature>
<keyword evidence="4" id="KW-0131">Cell cycle</keyword>
<dbReference type="GO" id="GO:0005654">
    <property type="term" value="C:nucleoplasm"/>
    <property type="evidence" value="ECO:0007669"/>
    <property type="project" value="UniProtKB-SubCell"/>
</dbReference>
<dbReference type="Gramene" id="QL09p054556:mrna">
    <property type="protein sequence ID" value="QL09p054556:mrna"/>
    <property type="gene ID" value="QL09p054556"/>
</dbReference>
<evidence type="ECO:0000313" key="8">
    <source>
        <dbReference type="EnsemblPlants" id="QL09p054556:mrna"/>
    </source>
</evidence>
<dbReference type="AlphaFoldDB" id="A0A7N2MKS1"/>
<evidence type="ECO:0000256" key="6">
    <source>
        <dbReference type="SAM" id="MobiDB-lite"/>
    </source>
</evidence>
<feature type="domain" description="Cyclin-dependent kinase inhibitor" evidence="7">
    <location>
        <begin position="169"/>
        <end position="213"/>
    </location>
</feature>
<dbReference type="InterPro" id="IPR044275">
    <property type="entry name" value="KRP"/>
</dbReference>
<dbReference type="InParanoid" id="A0A7N2MKS1"/>
<dbReference type="Pfam" id="PF02234">
    <property type="entry name" value="CDI"/>
    <property type="match status" value="1"/>
</dbReference>
<dbReference type="GO" id="GO:0051726">
    <property type="term" value="P:regulation of cell cycle"/>
    <property type="evidence" value="ECO:0007669"/>
    <property type="project" value="InterPro"/>
</dbReference>
<dbReference type="PIRSF" id="PIRSF017811">
    <property type="entry name" value="CDK_inhib_pln"/>
    <property type="match status" value="1"/>
</dbReference>
<feature type="compositionally biased region" description="Low complexity" evidence="6">
    <location>
        <begin position="67"/>
        <end position="78"/>
    </location>
</feature>
<dbReference type="EnsemblPlants" id="QL09p054556:mrna">
    <property type="protein sequence ID" value="QL09p054556:mrna"/>
    <property type="gene ID" value="QL09p054556"/>
</dbReference>
<keyword evidence="3 5" id="KW-0649">Protein kinase inhibitor</keyword>
<dbReference type="Gene3D" id="4.10.365.10">
    <property type="entry name" value="p27"/>
    <property type="match status" value="1"/>
</dbReference>
<keyword evidence="9" id="KW-1185">Reference proteome</keyword>
<dbReference type="OMA" id="AVMDISH"/>
<accession>A0A7N2MKS1</accession>
<dbReference type="InterPro" id="IPR044898">
    <property type="entry name" value="CDI_dom_sf"/>
</dbReference>
<evidence type="ECO:0000256" key="1">
    <source>
        <dbReference type="ARBA" id="ARBA00004642"/>
    </source>
</evidence>
<sequence>MGKYMKKSKEGEVAVVMEVSSIGICTRRRAKSLLAAQKPKPKSKSDSSSLSYLQLRSRRLHKPPPLLLTTTTTPSSTKPKPHTISISNSTLFDSSSFGDNYLDFDASPRESSPFGLSRGAQCCFNDTRKGSSSRESTPCSLIRDADSIGITPGSTTSRTSTETNRRVRNIPTTQEMEEFFARAEQEHQRIFIDKYNFDFVSDLPLPGRYEWVQIIP</sequence>
<dbReference type="Proteomes" id="UP000594261">
    <property type="component" value="Chromosome 9"/>
</dbReference>
<comment type="similarity">
    <text evidence="2 5">Belongs to the CDI family. ICK/KRP subfamily.</text>
</comment>
<evidence type="ECO:0000256" key="5">
    <source>
        <dbReference type="PIRNR" id="PIRNR017811"/>
    </source>
</evidence>
<protein>
    <recommendedName>
        <fullName evidence="5">Cyclin-dependent kinase inhibitor</fullName>
    </recommendedName>
</protein>
<reference evidence="8 9" key="1">
    <citation type="journal article" date="2016" name="G3 (Bethesda)">
        <title>First Draft Assembly and Annotation of the Genome of a California Endemic Oak Quercus lobata Nee (Fagaceae).</title>
        <authorList>
            <person name="Sork V.L."/>
            <person name="Fitz-Gibbon S.T."/>
            <person name="Puiu D."/>
            <person name="Crepeau M."/>
            <person name="Gugger P.F."/>
            <person name="Sherman R."/>
            <person name="Stevens K."/>
            <person name="Langley C.H."/>
            <person name="Pellegrini M."/>
            <person name="Salzberg S.L."/>
        </authorList>
    </citation>
    <scope>NUCLEOTIDE SEQUENCE [LARGE SCALE GENOMIC DNA]</scope>
    <source>
        <strain evidence="8 9">cv. SW786</strain>
    </source>
</reference>
<dbReference type="GO" id="GO:0004861">
    <property type="term" value="F:cyclin-dependent protein serine/threonine kinase inhibitor activity"/>
    <property type="evidence" value="ECO:0007669"/>
    <property type="project" value="UniProtKB-UniRule"/>
</dbReference>
<proteinExistence type="inferred from homology"/>